<evidence type="ECO:0000256" key="2">
    <source>
        <dbReference type="ARBA" id="ARBA00022490"/>
    </source>
</evidence>
<dbReference type="RefSeq" id="WP_193735539.1">
    <property type="nucleotide sequence ID" value="NZ_CP063304.1"/>
</dbReference>
<evidence type="ECO:0000313" key="5">
    <source>
        <dbReference type="EMBL" id="QOV19192.1"/>
    </source>
</evidence>
<dbReference type="NCBIfam" id="TIGR01003">
    <property type="entry name" value="PTS_HPr_family"/>
    <property type="match status" value="1"/>
</dbReference>
<evidence type="ECO:0000259" key="4">
    <source>
        <dbReference type="PROSITE" id="PS51350"/>
    </source>
</evidence>
<organism evidence="5 6">
    <name type="scientific">Blautia liquoris</name>
    <dbReference type="NCBI Taxonomy" id="2779518"/>
    <lineage>
        <taxon>Bacteria</taxon>
        <taxon>Bacillati</taxon>
        <taxon>Bacillota</taxon>
        <taxon>Clostridia</taxon>
        <taxon>Lachnospirales</taxon>
        <taxon>Lachnospiraceae</taxon>
        <taxon>Blautia</taxon>
    </lineage>
</organism>
<proteinExistence type="predicted"/>
<keyword evidence="3" id="KW-0598">Phosphotransferase system</keyword>
<feature type="domain" description="HPr" evidence="4">
    <location>
        <begin position="1"/>
        <end position="85"/>
    </location>
</feature>
<dbReference type="InterPro" id="IPR000032">
    <property type="entry name" value="HPr-like"/>
</dbReference>
<dbReference type="Pfam" id="PF00381">
    <property type="entry name" value="PTS-HPr"/>
    <property type="match status" value="1"/>
</dbReference>
<name>A0A7M2RIK8_9FIRM</name>
<evidence type="ECO:0000313" key="6">
    <source>
        <dbReference type="Proteomes" id="UP000593601"/>
    </source>
</evidence>
<dbReference type="PROSITE" id="PS51350">
    <property type="entry name" value="PTS_HPR_DOM"/>
    <property type="match status" value="1"/>
</dbReference>
<sequence>MREFKYTITDPMGMHARPAGQFVKEASRYQSSITLTKGGKSVDVKKIFAVMGLAVKCGEEVKISLDGADEDEAADGLRDFMEENL</sequence>
<dbReference type="EMBL" id="CP063304">
    <property type="protein sequence ID" value="QOV19192.1"/>
    <property type="molecule type" value="Genomic_DNA"/>
</dbReference>
<protein>
    <submittedName>
        <fullName evidence="5">HPr family phosphocarrier protein</fullName>
    </submittedName>
</protein>
<dbReference type="GO" id="GO:0005737">
    <property type="term" value="C:cytoplasm"/>
    <property type="evidence" value="ECO:0007669"/>
    <property type="project" value="UniProtKB-SubCell"/>
</dbReference>
<dbReference type="PANTHER" id="PTHR33705:SF2">
    <property type="entry name" value="PHOSPHOCARRIER PROTEIN NPR"/>
    <property type="match status" value="1"/>
</dbReference>
<comment type="subcellular location">
    <subcellularLocation>
        <location evidence="1">Cytoplasm</location>
    </subcellularLocation>
</comment>
<dbReference type="PANTHER" id="PTHR33705">
    <property type="entry name" value="PHOSPHOCARRIER PROTEIN HPR"/>
    <property type="match status" value="1"/>
</dbReference>
<dbReference type="SUPFAM" id="SSF55594">
    <property type="entry name" value="HPr-like"/>
    <property type="match status" value="1"/>
</dbReference>
<dbReference type="CDD" id="cd00367">
    <property type="entry name" value="PTS-HPr_like"/>
    <property type="match status" value="1"/>
</dbReference>
<dbReference type="Gene3D" id="3.30.1340.10">
    <property type="entry name" value="HPr-like"/>
    <property type="match status" value="1"/>
</dbReference>
<dbReference type="InterPro" id="IPR035895">
    <property type="entry name" value="HPr-like_sf"/>
</dbReference>
<dbReference type="AlphaFoldDB" id="A0A7M2RIK8"/>
<gene>
    <name evidence="5" type="ORF">INP51_14780</name>
</gene>
<accession>A0A7M2RIK8</accession>
<reference evidence="5 6" key="1">
    <citation type="submission" date="2020-10" db="EMBL/GenBank/DDBJ databases">
        <title>Blautia liquoris sp.nov., isolated from the mud in a fermentation cellar used for the production of Chinese strong-flavoured liquor.</title>
        <authorList>
            <person name="Lu L."/>
        </authorList>
    </citation>
    <scope>NUCLEOTIDE SEQUENCE [LARGE SCALE GENOMIC DNA]</scope>
    <source>
        <strain evidence="5 6">LZLJ-3</strain>
    </source>
</reference>
<dbReference type="KEGG" id="bliq:INP51_14780"/>
<evidence type="ECO:0000256" key="1">
    <source>
        <dbReference type="ARBA" id="ARBA00004496"/>
    </source>
</evidence>
<evidence type="ECO:0000256" key="3">
    <source>
        <dbReference type="ARBA" id="ARBA00022683"/>
    </source>
</evidence>
<keyword evidence="6" id="KW-1185">Reference proteome</keyword>
<dbReference type="InterPro" id="IPR050399">
    <property type="entry name" value="HPr"/>
</dbReference>
<dbReference type="GO" id="GO:0009401">
    <property type="term" value="P:phosphoenolpyruvate-dependent sugar phosphotransferase system"/>
    <property type="evidence" value="ECO:0007669"/>
    <property type="project" value="UniProtKB-KW"/>
</dbReference>
<dbReference type="PRINTS" id="PR00107">
    <property type="entry name" value="PHOSPHOCPHPR"/>
</dbReference>
<dbReference type="Proteomes" id="UP000593601">
    <property type="component" value="Chromosome"/>
</dbReference>
<keyword evidence="2" id="KW-0963">Cytoplasm</keyword>